<dbReference type="AlphaFoldDB" id="C7FFJ5"/>
<protein>
    <submittedName>
        <fullName evidence="2">Uncharacterized protein ahaN</fullName>
    </submittedName>
</protein>
<proteinExistence type="predicted"/>
<dbReference type="Pfam" id="PF06812">
    <property type="entry name" value="ImpA_N"/>
    <property type="match status" value="1"/>
</dbReference>
<dbReference type="InterPro" id="IPR017739">
    <property type="entry name" value="T6SS-assoc_VCA0119"/>
</dbReference>
<evidence type="ECO:0000313" key="2">
    <source>
        <dbReference type="EMBL" id="ACU21576.1"/>
    </source>
</evidence>
<dbReference type="Pfam" id="PF16989">
    <property type="entry name" value="T6SS_VasJ"/>
    <property type="match status" value="1"/>
</dbReference>
<accession>C7FFJ5</accession>
<dbReference type="InterPro" id="IPR010657">
    <property type="entry name" value="ImpA_N"/>
</dbReference>
<gene>
    <name evidence="2" type="primary">ahaN</name>
</gene>
<name>C7FFJ5_AERHY</name>
<dbReference type="PANTHER" id="PTHR37024:SF3">
    <property type="entry name" value="TYPE VI SECRETION SYSTEM PROTEIN TSSA"/>
    <property type="match status" value="1"/>
</dbReference>
<dbReference type="PANTHER" id="PTHR37024">
    <property type="entry name" value="TYPE VI SECRETION SYSTEM DUF2094 AND IMPA-RELATED DOMAIN PROTEIN"/>
    <property type="match status" value="1"/>
</dbReference>
<dbReference type="EMBL" id="GQ359779">
    <property type="protein sequence ID" value="ACU21576.1"/>
    <property type="molecule type" value="Genomic_DNA"/>
</dbReference>
<sequence length="484" mass="52822">MSLVGGAMSYQHPWCARLLTSLPDEQTRGAVLADEPRWDYVETELVKLGSLAHSQVDLNAVAEACLGLLESRTKDMRVLAQLLRCLQHPAKATPLGAALSLLEAWIKAYWLLAWPGNASQKQRLMVQIVKRFEGALPRVSESASAAELVQLLAQAEQLEACWLAQCPDKGELLDPLLMGLKRAQRQQVAQAQADAKPESGVPVATAASMAGSMLLSGSAKGSGIEIDSSNDRAWRQTQLKVAELLIERQPEAAVGYRLRRHAIWAGITTPPMSAQGHKTQLAPMSTDMVDEYRAALATLERAAPDLALWQRIEQSLTLAPYWFEGHQLSAEVAQKLGFGAVAQAIAQELDGFLQRLPALRDLTFSDGSPFLPPECSRWLQPAKLGGAGGDGESSLAEEVALRHGEQGVAAALTLLDERMTQLKEPRARFHAQLVQAELLAQEGMEALARQHYQHLWQEASRLGLLHWEPGLVSRLESHAAPLSK</sequence>
<evidence type="ECO:0000259" key="1">
    <source>
        <dbReference type="Pfam" id="PF06812"/>
    </source>
</evidence>
<reference evidence="2" key="1">
    <citation type="submission" date="2009-07" db="EMBL/GenBank/DDBJ databases">
        <title>Type VI secretion system gene locus in Aeromonas hydrophila subspecies AH3.</title>
        <authorList>
            <person name="Li M."/>
            <person name="Zheng J."/>
            <person name="Tung S.L."/>
            <person name="Kong L."/>
            <person name="Mok Y.K."/>
            <person name="Leung K.Y."/>
        </authorList>
    </citation>
    <scope>NUCLEOTIDE SEQUENCE</scope>
    <source>
        <strain evidence="2">AH3</strain>
    </source>
</reference>
<dbReference type="NCBIfam" id="TIGR03362">
    <property type="entry name" value="VI_chp_7"/>
    <property type="match status" value="1"/>
</dbReference>
<organism evidence="2">
    <name type="scientific">Aeromonas hydrophila</name>
    <dbReference type="NCBI Taxonomy" id="644"/>
    <lineage>
        <taxon>Bacteria</taxon>
        <taxon>Pseudomonadati</taxon>
        <taxon>Pseudomonadota</taxon>
        <taxon>Gammaproteobacteria</taxon>
        <taxon>Aeromonadales</taxon>
        <taxon>Aeromonadaceae</taxon>
        <taxon>Aeromonas</taxon>
    </lineage>
</organism>
<feature type="domain" description="ImpA N-terminal" evidence="1">
    <location>
        <begin position="20"/>
        <end position="118"/>
    </location>
</feature>